<keyword evidence="1" id="KW-0175">Coiled coil</keyword>
<evidence type="ECO:0000313" key="4">
    <source>
        <dbReference type="Proteomes" id="UP000199051"/>
    </source>
</evidence>
<accession>A0A1H9NWK4</accession>
<gene>
    <name evidence="3" type="ORF">SAMN04487818_103171</name>
</gene>
<evidence type="ECO:0000256" key="2">
    <source>
        <dbReference type="SAM" id="MobiDB-lite"/>
    </source>
</evidence>
<protein>
    <submittedName>
        <fullName evidence="3">Uncharacterized protein</fullName>
    </submittedName>
</protein>
<dbReference type="STRING" id="155974.SAMN04487818_103171"/>
<dbReference type="AlphaFoldDB" id="A0A1H9NWK4"/>
<proteinExistence type="predicted"/>
<feature type="region of interest" description="Disordered" evidence="2">
    <location>
        <begin position="225"/>
        <end position="272"/>
    </location>
</feature>
<feature type="coiled-coil region" evidence="1">
    <location>
        <begin position="195"/>
        <end position="222"/>
    </location>
</feature>
<evidence type="ECO:0000313" key="3">
    <source>
        <dbReference type="EMBL" id="SER40251.1"/>
    </source>
</evidence>
<organism evidence="3 4">
    <name type="scientific">Actinokineospora terrae</name>
    <dbReference type="NCBI Taxonomy" id="155974"/>
    <lineage>
        <taxon>Bacteria</taxon>
        <taxon>Bacillati</taxon>
        <taxon>Actinomycetota</taxon>
        <taxon>Actinomycetes</taxon>
        <taxon>Pseudonocardiales</taxon>
        <taxon>Pseudonocardiaceae</taxon>
        <taxon>Actinokineospora</taxon>
    </lineage>
</organism>
<evidence type="ECO:0000256" key="1">
    <source>
        <dbReference type="SAM" id="Coils"/>
    </source>
</evidence>
<sequence>MGGGGMDRVRVGVVGGGSVKGGGRKEGRLPRLVPGEALGLQGLVGNAAVSRMVVQRSGEKKPLAEVLVGTDASLLREHRPFAGISLEQGRKICRLVLDHSFLWVGREEEITLESAWRALGSYRDALTEQDWVLWKECADHGAEVKYIPWMNDLRSGFGDRVRERAAGNVEANTRAIEAEAKRLGIGLNGEPVAGNDAAIEEQKRLARQIKDAQTRLAELRRLNVGYGPPQAGAQRDGDSSPIGGSPVPVPKPLVTFDPQNPPTTRSVPDPDPALGIANYETVLAVHTELTQTSARILNKNPALYALAARGGTDPLLQQDTNAARNALTAALKDVLSNAAKTKSDIQSRALDFADMTPVHRQVLAADPAYQQLFSQKLAADSVQEHAEDAAAGSKLVGLVTLALIVAVEVGTAGAATPIVAVISLASSAGTAAASWNEWAKLETAAKSTVSDQNSIVTQEQADDAMLGALVATAAALLDVYGLGKAMRASTQAVKALESRVADAVALKGIARGATVGAKEAIERSVTSLGPAATVRNVGSWQKIVAAVGPESAAMGKLVAWRDGVFRSAEEIAMKATGASREDLARAALATASGIEQVAAGEALDAVIEIIGGEDAGKDGHVGVGGKEAQLSIESVAARVPKVAARSVQRAVEVVNVPMSELKLATMSSAEFEHIIRYGVASGYFAAYGLPRMTVIDAKLHGGGHGYDGLGVSKQGDLIKLYNLECKHVAGDSSHVPSLGATAFGTQGGLRWSDAKAATLLSADNPFAEDTYDALQKAVKRRLGPGIPFSDHALQESLGGALRQAEFHLFLPAWAQTEHIVAQMRGLARSGVKVGTLFRIAPRKR</sequence>
<name>A0A1H9NWK4_9PSEU</name>
<dbReference type="EMBL" id="FOGI01000003">
    <property type="protein sequence ID" value="SER40251.1"/>
    <property type="molecule type" value="Genomic_DNA"/>
</dbReference>
<reference evidence="4" key="1">
    <citation type="submission" date="2016-10" db="EMBL/GenBank/DDBJ databases">
        <authorList>
            <person name="Varghese N."/>
            <person name="Submissions S."/>
        </authorList>
    </citation>
    <scope>NUCLEOTIDE SEQUENCE [LARGE SCALE GENOMIC DNA]</scope>
    <source>
        <strain evidence="4">DSM 44260</strain>
    </source>
</reference>
<keyword evidence="4" id="KW-1185">Reference proteome</keyword>
<dbReference type="Proteomes" id="UP000199051">
    <property type="component" value="Unassembled WGS sequence"/>
</dbReference>